<proteinExistence type="predicted"/>
<evidence type="ECO:0000313" key="2">
    <source>
        <dbReference type="Proteomes" id="UP001597451"/>
    </source>
</evidence>
<keyword evidence="2" id="KW-1185">Reference proteome</keyword>
<protein>
    <recommendedName>
        <fullName evidence="3">Short-chain dehydrogenase</fullName>
    </recommendedName>
</protein>
<accession>A0ABW5Q004</accession>
<evidence type="ECO:0008006" key="3">
    <source>
        <dbReference type="Google" id="ProtNLM"/>
    </source>
</evidence>
<gene>
    <name evidence="1" type="ORF">ACFSUN_08060</name>
</gene>
<evidence type="ECO:0000313" key="1">
    <source>
        <dbReference type="EMBL" id="MFD2628741.1"/>
    </source>
</evidence>
<dbReference type="EMBL" id="JBHUMX010000019">
    <property type="protein sequence ID" value="MFD2628741.1"/>
    <property type="molecule type" value="Genomic_DNA"/>
</dbReference>
<dbReference type="Proteomes" id="UP001597451">
    <property type="component" value="Unassembled WGS sequence"/>
</dbReference>
<reference evidence="2" key="1">
    <citation type="journal article" date="2019" name="Int. J. Syst. Evol. Microbiol.">
        <title>The Global Catalogue of Microorganisms (GCM) 10K type strain sequencing project: providing services to taxonomists for standard genome sequencing and annotation.</title>
        <authorList>
            <consortium name="The Broad Institute Genomics Platform"/>
            <consortium name="The Broad Institute Genome Sequencing Center for Infectious Disease"/>
            <person name="Wu L."/>
            <person name="Ma J."/>
        </authorList>
    </citation>
    <scope>NUCLEOTIDE SEQUENCE [LARGE SCALE GENOMIC DNA]</scope>
    <source>
        <strain evidence="2">TISTR 1858</strain>
    </source>
</reference>
<organism evidence="1 2">
    <name type="scientific">Oceanobacillus kapialis</name>
    <dbReference type="NCBI Taxonomy" id="481353"/>
    <lineage>
        <taxon>Bacteria</taxon>
        <taxon>Bacillati</taxon>
        <taxon>Bacillota</taxon>
        <taxon>Bacilli</taxon>
        <taxon>Bacillales</taxon>
        <taxon>Bacillaceae</taxon>
        <taxon>Oceanobacillus</taxon>
    </lineage>
</organism>
<comment type="caution">
    <text evidence="1">The sequence shown here is derived from an EMBL/GenBank/DDBJ whole genome shotgun (WGS) entry which is preliminary data.</text>
</comment>
<dbReference type="RefSeq" id="WP_379561481.1">
    <property type="nucleotide sequence ID" value="NZ_JBHUMX010000019.1"/>
</dbReference>
<sequence length="277" mass="32355">MSTDLTLEFLLLKLSLYKEVIINDKDLEFIQSVLSRYKENQFDSYCVTCQKEVPFKKQTIMGTPKSLSGFGGGSQETKEQRLLRNIQGPHSLSYTCQKNNDHKYQVFFQVEGRNLVKIGQFPSIADLELHKIDKYRRILKSDYRDFSKSIGLYSHGVGAGSFVYLRRIFENLIEQNREKAAQQPSWDNLYFQQARMDDKIRVLQEYLPSVLVENRKLYSILSKGIHELTEEECLEMFPKVQLAIELILDEKIHELEKQSKLQTVRDFVSETVGKYKS</sequence>
<name>A0ABW5Q004_9BACI</name>